<feature type="domain" description="Radical SAM core" evidence="6">
    <location>
        <begin position="49"/>
        <end position="228"/>
    </location>
</feature>
<dbReference type="GO" id="GO:0003824">
    <property type="term" value="F:catalytic activity"/>
    <property type="evidence" value="ECO:0007669"/>
    <property type="project" value="InterPro"/>
</dbReference>
<organism evidence="7">
    <name type="scientific">marine metagenome</name>
    <dbReference type="NCBI Taxonomy" id="408172"/>
    <lineage>
        <taxon>unclassified sequences</taxon>
        <taxon>metagenomes</taxon>
        <taxon>ecological metagenomes</taxon>
    </lineage>
</organism>
<dbReference type="Pfam" id="PF04055">
    <property type="entry name" value="Radical_SAM"/>
    <property type="match status" value="1"/>
</dbReference>
<keyword evidence="1" id="KW-0004">4Fe-4S</keyword>
<keyword evidence="2" id="KW-0949">S-adenosyl-L-methionine</keyword>
<sequence>MRFFGCNLECQGFGQKDPTDPSTYKLPYLEIPLEDITKVEDLPVFPYGCDSSYSWSKRYKHLQKKETVEEVVEKLLAQLKHENHLAFTGGEPLLKAAQKNIVKIIEFLVVCIKHPMSVKRFPKITIETNGTRDLIPDLHNTIQASNTEFFFSVSPKIFGTSGEKDGIRPEVVAGYNRASSAGQLKFVCNGSDRSWDEIEDAIKQFRKAGVEYPVWIMPVGATEESQHDNAAMVAEQTMDRGYNVSARVHCYIWGNQ</sequence>
<name>A0A381VLU9_9ZZZZ</name>
<keyword evidence="4" id="KW-0408">Iron</keyword>
<keyword evidence="5" id="KW-0411">Iron-sulfur</keyword>
<evidence type="ECO:0000256" key="4">
    <source>
        <dbReference type="ARBA" id="ARBA00023004"/>
    </source>
</evidence>
<dbReference type="PANTHER" id="PTHR42836:SF1">
    <property type="entry name" value="7-CARBOXY-7-DEAZAGUANINE SYNTHASE"/>
    <property type="match status" value="1"/>
</dbReference>
<proteinExistence type="predicted"/>
<feature type="non-terminal residue" evidence="7">
    <location>
        <position position="256"/>
    </location>
</feature>
<dbReference type="GO" id="GO:0046872">
    <property type="term" value="F:metal ion binding"/>
    <property type="evidence" value="ECO:0007669"/>
    <property type="project" value="UniProtKB-KW"/>
</dbReference>
<accession>A0A381VLU9</accession>
<evidence type="ECO:0000256" key="1">
    <source>
        <dbReference type="ARBA" id="ARBA00022485"/>
    </source>
</evidence>
<evidence type="ECO:0000256" key="2">
    <source>
        <dbReference type="ARBA" id="ARBA00022691"/>
    </source>
</evidence>
<dbReference type="EMBL" id="UINC01009198">
    <property type="protein sequence ID" value="SVA41270.1"/>
    <property type="molecule type" value="Genomic_DNA"/>
</dbReference>
<keyword evidence="3" id="KW-0479">Metal-binding</keyword>
<dbReference type="InterPro" id="IPR013785">
    <property type="entry name" value="Aldolase_TIM"/>
</dbReference>
<evidence type="ECO:0000313" key="7">
    <source>
        <dbReference type="EMBL" id="SVA41270.1"/>
    </source>
</evidence>
<gene>
    <name evidence="7" type="ORF">METZ01_LOCUS94124</name>
</gene>
<dbReference type="InterPro" id="IPR058240">
    <property type="entry name" value="rSAM_sf"/>
</dbReference>
<evidence type="ECO:0000256" key="3">
    <source>
        <dbReference type="ARBA" id="ARBA00022723"/>
    </source>
</evidence>
<evidence type="ECO:0000259" key="6">
    <source>
        <dbReference type="Pfam" id="PF04055"/>
    </source>
</evidence>
<dbReference type="PANTHER" id="PTHR42836">
    <property type="entry name" value="7-CARBOXY-7-DEAZAGUANINE SYNTHASE"/>
    <property type="match status" value="1"/>
</dbReference>
<protein>
    <recommendedName>
        <fullName evidence="6">Radical SAM core domain-containing protein</fullName>
    </recommendedName>
</protein>
<dbReference type="GO" id="GO:0051539">
    <property type="term" value="F:4 iron, 4 sulfur cluster binding"/>
    <property type="evidence" value="ECO:0007669"/>
    <property type="project" value="UniProtKB-KW"/>
</dbReference>
<dbReference type="InterPro" id="IPR007197">
    <property type="entry name" value="rSAM"/>
</dbReference>
<reference evidence="7" key="1">
    <citation type="submission" date="2018-05" db="EMBL/GenBank/DDBJ databases">
        <authorList>
            <person name="Lanie J.A."/>
            <person name="Ng W.-L."/>
            <person name="Kazmierczak K.M."/>
            <person name="Andrzejewski T.M."/>
            <person name="Davidsen T.M."/>
            <person name="Wayne K.J."/>
            <person name="Tettelin H."/>
            <person name="Glass J.I."/>
            <person name="Rusch D."/>
            <person name="Podicherti R."/>
            <person name="Tsui H.-C.T."/>
            <person name="Winkler M.E."/>
        </authorList>
    </citation>
    <scope>NUCLEOTIDE SEQUENCE</scope>
</reference>
<dbReference type="AlphaFoldDB" id="A0A381VLU9"/>
<dbReference type="SUPFAM" id="SSF102114">
    <property type="entry name" value="Radical SAM enzymes"/>
    <property type="match status" value="1"/>
</dbReference>
<evidence type="ECO:0000256" key="5">
    <source>
        <dbReference type="ARBA" id="ARBA00023014"/>
    </source>
</evidence>
<dbReference type="Gene3D" id="3.20.20.70">
    <property type="entry name" value="Aldolase class I"/>
    <property type="match status" value="1"/>
</dbReference>